<gene>
    <name evidence="1" type="ORF">GRAN_4577</name>
</gene>
<keyword evidence="2" id="KW-1185">Reference proteome</keyword>
<sequence length="170" mass="18977">MDLRQNPYDFDHLPEAEQYPALMQALRALNAPRSPVFSAKSDVWALEAEELEHLQLNLDLPALDAVETRAGFGSYIDLLWRERTIFASFHQQGQQLHRLTRLAAPLDHPYAALDCIVRPAFVDLSGPQEGFSVSIYVRALGPDLDTATEHWAAALEAIVSLLRSRDLTAG</sequence>
<dbReference type="Proteomes" id="UP000289437">
    <property type="component" value="Unassembled WGS sequence"/>
</dbReference>
<evidence type="ECO:0000313" key="2">
    <source>
        <dbReference type="Proteomes" id="UP000289437"/>
    </source>
</evidence>
<reference evidence="1 2" key="1">
    <citation type="submission" date="2018-11" db="EMBL/GenBank/DDBJ databases">
        <authorList>
            <person name="Mardanov A.V."/>
            <person name="Ravin N.V."/>
            <person name="Dedysh S.N."/>
        </authorList>
    </citation>
    <scope>NUCLEOTIDE SEQUENCE [LARGE SCALE GENOMIC DNA]</scope>
    <source>
        <strain evidence="1 2">AF10</strain>
    </source>
</reference>
<proteinExistence type="predicted"/>
<dbReference type="AlphaFoldDB" id="A0A4Q0SYK8"/>
<evidence type="ECO:0000313" key="1">
    <source>
        <dbReference type="EMBL" id="RXH54281.1"/>
    </source>
</evidence>
<organism evidence="1 2">
    <name type="scientific">Granulicella sibirica</name>
    <dbReference type="NCBI Taxonomy" id="2479048"/>
    <lineage>
        <taxon>Bacteria</taxon>
        <taxon>Pseudomonadati</taxon>
        <taxon>Acidobacteriota</taxon>
        <taxon>Terriglobia</taxon>
        <taxon>Terriglobales</taxon>
        <taxon>Acidobacteriaceae</taxon>
        <taxon>Granulicella</taxon>
    </lineage>
</organism>
<accession>A0A4Q0SYK8</accession>
<protein>
    <submittedName>
        <fullName evidence="1">Uncharacterized protein</fullName>
    </submittedName>
</protein>
<reference evidence="2" key="2">
    <citation type="submission" date="2019-02" db="EMBL/GenBank/DDBJ databases">
        <title>Granulicella sibirica sp. nov., a psychrotolerant acidobacterium isolated from an organic soil layer in forested tundra, West Siberia.</title>
        <authorList>
            <person name="Oshkin I.Y."/>
            <person name="Kulichevskaya I.S."/>
            <person name="Rijpstra W.I.C."/>
            <person name="Sinninghe Damste J.S."/>
            <person name="Rakitin A.L."/>
            <person name="Ravin N.V."/>
            <person name="Dedysh S.N."/>
        </authorList>
    </citation>
    <scope>NUCLEOTIDE SEQUENCE [LARGE SCALE GENOMIC DNA]</scope>
    <source>
        <strain evidence="2">AF10</strain>
    </source>
</reference>
<name>A0A4Q0SYK8_9BACT</name>
<comment type="caution">
    <text evidence="1">The sequence shown here is derived from an EMBL/GenBank/DDBJ whole genome shotgun (WGS) entry which is preliminary data.</text>
</comment>
<dbReference type="EMBL" id="RDSM01000004">
    <property type="protein sequence ID" value="RXH54281.1"/>
    <property type="molecule type" value="Genomic_DNA"/>
</dbReference>